<gene>
    <name evidence="1" type="ORF">AKJ09_09531</name>
</gene>
<protein>
    <submittedName>
        <fullName evidence="1">Uncharacterized protein</fullName>
    </submittedName>
</protein>
<dbReference type="Proteomes" id="UP000064967">
    <property type="component" value="Chromosome"/>
</dbReference>
<dbReference type="EMBL" id="CP012333">
    <property type="protein sequence ID" value="AKV02868.1"/>
    <property type="molecule type" value="Genomic_DNA"/>
</dbReference>
<dbReference type="STRING" id="1391654.AKJ09_09531"/>
<proteinExistence type="predicted"/>
<reference evidence="1 2" key="1">
    <citation type="submission" date="2015-08" db="EMBL/GenBank/DDBJ databases">
        <authorList>
            <person name="Babu N.S."/>
            <person name="Beckwith C.J."/>
            <person name="Beseler K.G."/>
            <person name="Brison A."/>
            <person name="Carone J.V."/>
            <person name="Caskin T.P."/>
            <person name="Diamond M."/>
            <person name="Durham M.E."/>
            <person name="Foxe J.M."/>
            <person name="Go M."/>
            <person name="Henderson B.A."/>
            <person name="Jones I.B."/>
            <person name="McGettigan J.A."/>
            <person name="Micheletti S.J."/>
            <person name="Nasrallah M.E."/>
            <person name="Ortiz D."/>
            <person name="Piller C.R."/>
            <person name="Privatt S.R."/>
            <person name="Schneider S.L."/>
            <person name="Sharp S."/>
            <person name="Smith T.C."/>
            <person name="Stanton J.D."/>
            <person name="Ullery H.E."/>
            <person name="Wilson R.J."/>
            <person name="Serrano M.G."/>
            <person name="Buck G."/>
            <person name="Lee V."/>
            <person name="Wang Y."/>
            <person name="Carvalho R."/>
            <person name="Voegtly L."/>
            <person name="Shi R."/>
            <person name="Duckworth R."/>
            <person name="Johnson A."/>
            <person name="Loviza R."/>
            <person name="Walstead R."/>
            <person name="Shah Z."/>
            <person name="Kiflezghi M."/>
            <person name="Wade K."/>
            <person name="Ball S.L."/>
            <person name="Bradley K.W."/>
            <person name="Asai D.J."/>
            <person name="Bowman C.A."/>
            <person name="Russell D.A."/>
            <person name="Pope W.H."/>
            <person name="Jacobs-Sera D."/>
            <person name="Hendrix R.W."/>
            <person name="Hatfull G.F."/>
        </authorList>
    </citation>
    <scope>NUCLEOTIDE SEQUENCE [LARGE SCALE GENOMIC DNA]</scope>
    <source>
        <strain evidence="1 2">DSM 27648</strain>
    </source>
</reference>
<sequence>MILLVRGKSVEEVSGAVAEYAEDDGGLEPFGIDPGNPLALVDGLAGPNVVVSQVGDWVSIANAASLDIADADEWGAALSASCDATVVALDLDEEGVEAFVFDGGDESVTLKFPLGRPSPAPELAALAAGASGKSAFERGILASTHEELLAAVASALGADAPASAGTMLGFADPLDEEGADEEMPRALVIDAAVPSAVRMARVGKRLETMGPLFAVSVSSGAPVLGVNLEIGGDALDLLTIDAIDVEMRLEGILDRSSVTPPVERVGDVFVAQLPLAYIEPPASAGLGLDASDMFGAMQQMMNAGADQIRNTISVSIEARGAKVGQGTLELRALSTDGTLVSEPAAIGVSVTG</sequence>
<name>A0A0K1QAV8_9BACT</name>
<dbReference type="KEGG" id="llu:AKJ09_09531"/>
<evidence type="ECO:0000313" key="1">
    <source>
        <dbReference type="EMBL" id="AKV02868.1"/>
    </source>
</evidence>
<keyword evidence="2" id="KW-1185">Reference proteome</keyword>
<dbReference type="AlphaFoldDB" id="A0A0K1QAV8"/>
<evidence type="ECO:0000313" key="2">
    <source>
        <dbReference type="Proteomes" id="UP000064967"/>
    </source>
</evidence>
<dbReference type="RefSeq" id="WP_146653726.1">
    <property type="nucleotide sequence ID" value="NZ_CP012333.1"/>
</dbReference>
<organism evidence="1 2">
    <name type="scientific">Labilithrix luteola</name>
    <dbReference type="NCBI Taxonomy" id="1391654"/>
    <lineage>
        <taxon>Bacteria</taxon>
        <taxon>Pseudomonadati</taxon>
        <taxon>Myxococcota</taxon>
        <taxon>Polyangia</taxon>
        <taxon>Polyangiales</taxon>
        <taxon>Labilitrichaceae</taxon>
        <taxon>Labilithrix</taxon>
    </lineage>
</organism>
<accession>A0A0K1QAV8</accession>